<keyword evidence="3 8" id="KW-0812">Transmembrane</keyword>
<evidence type="ECO:0000256" key="4">
    <source>
        <dbReference type="ARBA" id="ARBA00022989"/>
    </source>
</evidence>
<protein>
    <recommendedName>
        <fullName evidence="9">Ionotropic receptor 75a N-terminal domain-containing protein</fullName>
    </recommendedName>
</protein>
<accession>A0AAW2ENE2</accession>
<evidence type="ECO:0000256" key="5">
    <source>
        <dbReference type="ARBA" id="ARBA00023136"/>
    </source>
</evidence>
<dbReference type="InterPro" id="IPR057074">
    <property type="entry name" value="IR75A_N"/>
</dbReference>
<evidence type="ECO:0000259" key="9">
    <source>
        <dbReference type="Pfam" id="PF24576"/>
    </source>
</evidence>
<dbReference type="PANTHER" id="PTHR42643:SF32">
    <property type="entry name" value="IONOTROPIC RECEPTOR 31A, ISOFORM C-RELATED"/>
    <property type="match status" value="1"/>
</dbReference>
<evidence type="ECO:0000313" key="10">
    <source>
        <dbReference type="EMBL" id="KAL0105246.1"/>
    </source>
</evidence>
<dbReference type="EMBL" id="JADYXP020000019">
    <property type="protein sequence ID" value="KAL0105246.1"/>
    <property type="molecule type" value="Genomic_DNA"/>
</dbReference>
<evidence type="ECO:0000256" key="2">
    <source>
        <dbReference type="ARBA" id="ARBA00022475"/>
    </source>
</evidence>
<reference evidence="10 11" key="1">
    <citation type="submission" date="2023-03" db="EMBL/GenBank/DDBJ databases">
        <title>High recombination rates correlate with genetic variation in Cardiocondyla obscurior ants.</title>
        <authorList>
            <person name="Errbii M."/>
        </authorList>
    </citation>
    <scope>NUCLEOTIDE SEQUENCE [LARGE SCALE GENOMIC DNA]</scope>
    <source>
        <strain evidence="10">Alpha-2009</strain>
        <tissue evidence="10">Whole body</tissue>
    </source>
</reference>
<dbReference type="Proteomes" id="UP001430953">
    <property type="component" value="Unassembled WGS sequence"/>
</dbReference>
<evidence type="ECO:0000256" key="8">
    <source>
        <dbReference type="SAM" id="Phobius"/>
    </source>
</evidence>
<keyword evidence="5 8" id="KW-0472">Membrane</keyword>
<feature type="transmembrane region" description="Helical" evidence="8">
    <location>
        <begin position="348"/>
        <end position="366"/>
    </location>
</feature>
<comment type="subcellular location">
    <subcellularLocation>
        <location evidence="1">Cell membrane</location>
        <topology evidence="1">Multi-pass membrane protein</topology>
    </subcellularLocation>
</comment>
<dbReference type="Gene3D" id="1.10.287.70">
    <property type="match status" value="1"/>
</dbReference>
<dbReference type="GO" id="GO:0005886">
    <property type="term" value="C:plasma membrane"/>
    <property type="evidence" value="ECO:0007669"/>
    <property type="project" value="UniProtKB-SubCell"/>
</dbReference>
<keyword evidence="2" id="KW-1003">Cell membrane</keyword>
<organism evidence="10 11">
    <name type="scientific">Cardiocondyla obscurior</name>
    <dbReference type="NCBI Taxonomy" id="286306"/>
    <lineage>
        <taxon>Eukaryota</taxon>
        <taxon>Metazoa</taxon>
        <taxon>Ecdysozoa</taxon>
        <taxon>Arthropoda</taxon>
        <taxon>Hexapoda</taxon>
        <taxon>Insecta</taxon>
        <taxon>Pterygota</taxon>
        <taxon>Neoptera</taxon>
        <taxon>Endopterygota</taxon>
        <taxon>Hymenoptera</taxon>
        <taxon>Apocrita</taxon>
        <taxon>Aculeata</taxon>
        <taxon>Formicoidea</taxon>
        <taxon>Formicidae</taxon>
        <taxon>Myrmicinae</taxon>
        <taxon>Cardiocondyla</taxon>
    </lineage>
</organism>
<feature type="transmembrane region" description="Helical" evidence="8">
    <location>
        <begin position="594"/>
        <end position="619"/>
    </location>
</feature>
<dbReference type="SUPFAM" id="SSF53850">
    <property type="entry name" value="Periplasmic binding protein-like II"/>
    <property type="match status" value="1"/>
</dbReference>
<comment type="caution">
    <text evidence="10">The sequence shown here is derived from an EMBL/GenBank/DDBJ whole genome shotgun (WGS) entry which is preliminary data.</text>
</comment>
<keyword evidence="6" id="KW-0675">Receptor</keyword>
<dbReference type="Pfam" id="PF24576">
    <property type="entry name" value="IR75A_N"/>
    <property type="match status" value="1"/>
</dbReference>
<evidence type="ECO:0000256" key="6">
    <source>
        <dbReference type="ARBA" id="ARBA00023170"/>
    </source>
</evidence>
<feature type="transmembrane region" description="Helical" evidence="8">
    <location>
        <begin position="404"/>
        <end position="426"/>
    </location>
</feature>
<gene>
    <name evidence="10" type="ORF">PUN28_016715</name>
</gene>
<keyword evidence="7" id="KW-0325">Glycoprotein</keyword>
<keyword evidence="11" id="KW-1185">Reference proteome</keyword>
<evidence type="ECO:0000256" key="7">
    <source>
        <dbReference type="ARBA" id="ARBA00023180"/>
    </source>
</evidence>
<evidence type="ECO:0000256" key="3">
    <source>
        <dbReference type="ARBA" id="ARBA00022692"/>
    </source>
</evidence>
<keyword evidence="4 8" id="KW-1133">Transmembrane helix</keyword>
<dbReference type="PANTHER" id="PTHR42643">
    <property type="entry name" value="IONOTROPIC RECEPTOR 20A-RELATED"/>
    <property type="match status" value="1"/>
</dbReference>
<dbReference type="AlphaFoldDB" id="A0AAW2ENE2"/>
<dbReference type="InterPro" id="IPR052192">
    <property type="entry name" value="Insect_Ionotropic_Sensory_Rcpt"/>
</dbReference>
<proteinExistence type="predicted"/>
<sequence>MALSRLRSVCTVKKCAMYRIFVLQTLFVAVYAQTSQIVHDYFVYKNVTRVVGFSCGDIDEDFFTVKLLNGVGISTAIKPAGLQIDIPRYLDTDRTLGVFVDIRCPDQNISGIFDEGTAHRMFDYSYVWLIFGSNLNDSLQSLNDSGFSIVTDFAILLSNEFSNENETDYDIYDVYNHCKMRGGELIVTWIGSWREDEGVTINLTGSRINRRRNFHGLQAKAAGIVLNRPENVSLIEYLEGDGLEIMDNWPKFGHTLLSHVANIYNFTMELIEINHWEKNDSNGPLMSTLKRDDADLGYYPSILTIERYGYARVIFPQWPTRTCFMFRTIPAMKMKPWIMLKPFASDTWYMIVVYMVITIVILSCILKLERFDDYDYSISALITIAALCQQGFPSLTDQSASRIAFIQITVFGLLVYNYYSAAIVSARLNEPLEKMNDSLYSLANSKMQFAAERNVFFNFLLRNQRPDVQYFKDSWNAVPEWKRFISLEDGVEKIKKGGYAYHADPDDIYPFIENSFDKEMICQLTEVHLLQPSELGLWSNLKSHFHEISKIALLKINTSGLRRREISRRSARRPYCPDSEIFVSSVTIYEAAPILFLLFFGMIISLIIFGMEHFLFYVMNSKRASGITSAIKSDIKSIVKRSNKLNIKSGKKNGIKPFLKTGIRIDKKSKFPLRDKPPVINNVILVLPEASRLFEQVLMSKRY</sequence>
<name>A0AAW2ENE2_9HYME</name>
<evidence type="ECO:0000313" key="11">
    <source>
        <dbReference type="Proteomes" id="UP001430953"/>
    </source>
</evidence>
<evidence type="ECO:0000256" key="1">
    <source>
        <dbReference type="ARBA" id="ARBA00004651"/>
    </source>
</evidence>
<feature type="transmembrane region" description="Helical" evidence="8">
    <location>
        <begin position="373"/>
        <end position="392"/>
    </location>
</feature>
<feature type="domain" description="Ionotropic receptor 75a N-terminal" evidence="9">
    <location>
        <begin position="35"/>
        <end position="221"/>
    </location>
</feature>